<accession>A0ABS9NM70</accession>
<dbReference type="SUPFAM" id="SSF53738">
    <property type="entry name" value="Phosphoglucomutase, first 3 domains"/>
    <property type="match status" value="3"/>
</dbReference>
<dbReference type="InterPro" id="IPR036900">
    <property type="entry name" value="A-D-PHexomutase_C_sf"/>
</dbReference>
<dbReference type="CDD" id="cd05799">
    <property type="entry name" value="PGM2"/>
    <property type="match status" value="1"/>
</dbReference>
<keyword evidence="4 7" id="KW-0479">Metal-binding</keyword>
<dbReference type="Proteomes" id="UP001298424">
    <property type="component" value="Unassembled WGS sequence"/>
</dbReference>
<evidence type="ECO:0000259" key="8">
    <source>
        <dbReference type="Pfam" id="PF00408"/>
    </source>
</evidence>
<organism evidence="12 13">
    <name type="scientific">Kingella pumchi</name>
    <dbReference type="NCBI Taxonomy" id="2779506"/>
    <lineage>
        <taxon>Bacteria</taxon>
        <taxon>Pseudomonadati</taxon>
        <taxon>Pseudomonadota</taxon>
        <taxon>Betaproteobacteria</taxon>
        <taxon>Neisseriales</taxon>
        <taxon>Neisseriaceae</taxon>
        <taxon>Kingella</taxon>
    </lineage>
</organism>
<dbReference type="InterPro" id="IPR005845">
    <property type="entry name" value="A-D-PHexomutase_a/b/a-II"/>
</dbReference>
<keyword evidence="3" id="KW-0597">Phosphoprotein</keyword>
<evidence type="ECO:0000256" key="5">
    <source>
        <dbReference type="ARBA" id="ARBA00022842"/>
    </source>
</evidence>
<keyword evidence="6" id="KW-0413">Isomerase</keyword>
<evidence type="ECO:0000313" key="12">
    <source>
        <dbReference type="EMBL" id="MCG6503881.1"/>
    </source>
</evidence>
<keyword evidence="5 7" id="KW-0460">Magnesium</keyword>
<dbReference type="Pfam" id="PF02880">
    <property type="entry name" value="PGM_PMM_III"/>
    <property type="match status" value="1"/>
</dbReference>
<dbReference type="InterPro" id="IPR005843">
    <property type="entry name" value="A-D-PHexomutase_C"/>
</dbReference>
<dbReference type="SUPFAM" id="SSF55957">
    <property type="entry name" value="Phosphoglucomutase, C-terminal domain"/>
    <property type="match status" value="1"/>
</dbReference>
<dbReference type="InterPro" id="IPR016055">
    <property type="entry name" value="A-D-PHexomutase_a/b/a-I/II/III"/>
</dbReference>
<dbReference type="PROSITE" id="PS00710">
    <property type="entry name" value="PGM_PMM"/>
    <property type="match status" value="1"/>
</dbReference>
<proteinExistence type="inferred from homology"/>
<dbReference type="Pfam" id="PF02878">
    <property type="entry name" value="PGM_PMM_I"/>
    <property type="match status" value="1"/>
</dbReference>
<dbReference type="InterPro" id="IPR016066">
    <property type="entry name" value="A-D-PHexomutase_CS"/>
</dbReference>
<evidence type="ECO:0000259" key="9">
    <source>
        <dbReference type="Pfam" id="PF02878"/>
    </source>
</evidence>
<protein>
    <submittedName>
        <fullName evidence="12">Phospho-sugar mutase</fullName>
    </submittedName>
</protein>
<evidence type="ECO:0000259" key="11">
    <source>
        <dbReference type="Pfam" id="PF02880"/>
    </source>
</evidence>
<dbReference type="Gene3D" id="3.30.310.50">
    <property type="entry name" value="Alpha-D-phosphohexomutase, C-terminal domain"/>
    <property type="match status" value="1"/>
</dbReference>
<dbReference type="EMBL" id="JAKOOW010000022">
    <property type="protein sequence ID" value="MCG6503881.1"/>
    <property type="molecule type" value="Genomic_DNA"/>
</dbReference>
<keyword evidence="13" id="KW-1185">Reference proteome</keyword>
<evidence type="ECO:0000256" key="3">
    <source>
        <dbReference type="ARBA" id="ARBA00022553"/>
    </source>
</evidence>
<dbReference type="Pfam" id="PF02879">
    <property type="entry name" value="PGM_PMM_II"/>
    <property type="match status" value="1"/>
</dbReference>
<dbReference type="PANTHER" id="PTHR45745:SF1">
    <property type="entry name" value="PHOSPHOGLUCOMUTASE 2B-RELATED"/>
    <property type="match status" value="1"/>
</dbReference>
<evidence type="ECO:0000256" key="1">
    <source>
        <dbReference type="ARBA" id="ARBA00001946"/>
    </source>
</evidence>
<evidence type="ECO:0000256" key="4">
    <source>
        <dbReference type="ARBA" id="ARBA00022723"/>
    </source>
</evidence>
<feature type="domain" description="Alpha-D-phosphohexomutase alpha/beta/alpha" evidence="9">
    <location>
        <begin position="50"/>
        <end position="189"/>
    </location>
</feature>
<comment type="caution">
    <text evidence="12">The sequence shown here is derived from an EMBL/GenBank/DDBJ whole genome shotgun (WGS) entry which is preliminary data.</text>
</comment>
<dbReference type="InterPro" id="IPR005841">
    <property type="entry name" value="Alpha-D-phosphohexomutase_SF"/>
</dbReference>
<dbReference type="InterPro" id="IPR005846">
    <property type="entry name" value="A-D-PHexomutase_a/b/a-III"/>
</dbReference>
<evidence type="ECO:0000256" key="2">
    <source>
        <dbReference type="ARBA" id="ARBA00010231"/>
    </source>
</evidence>
<dbReference type="RefSeq" id="WP_238746522.1">
    <property type="nucleotide sequence ID" value="NZ_JAKOOW010000022.1"/>
</dbReference>
<feature type="domain" description="Alpha-D-phosphohexomutase alpha/beta/alpha" evidence="10">
    <location>
        <begin position="213"/>
        <end position="315"/>
    </location>
</feature>
<dbReference type="Pfam" id="PF00408">
    <property type="entry name" value="PGM_PMM_IV"/>
    <property type="match status" value="1"/>
</dbReference>
<comment type="similarity">
    <text evidence="2 7">Belongs to the phosphohexose mutase family.</text>
</comment>
<evidence type="ECO:0000256" key="6">
    <source>
        <dbReference type="ARBA" id="ARBA00023235"/>
    </source>
</evidence>
<gene>
    <name evidence="12" type="ORF">MB824_05155</name>
</gene>
<feature type="domain" description="Alpha-D-phosphohexomutase alpha/beta/alpha" evidence="11">
    <location>
        <begin position="324"/>
        <end position="434"/>
    </location>
</feature>
<feature type="domain" description="Alpha-D-phosphohexomutase C-terminal" evidence="8">
    <location>
        <begin position="477"/>
        <end position="530"/>
    </location>
</feature>
<dbReference type="Gene3D" id="3.40.120.10">
    <property type="entry name" value="Alpha-D-Glucose-1,6-Bisphosphate, subunit A, domain 3"/>
    <property type="match status" value="3"/>
</dbReference>
<evidence type="ECO:0000259" key="10">
    <source>
        <dbReference type="Pfam" id="PF02879"/>
    </source>
</evidence>
<name>A0ABS9NM70_9NEIS</name>
<sequence length="553" mass="58702">MQHDYAAAENWLAQDPDPETRAELSALLAAARSGNEAARQEIASRFAGRLTFGTAGLRGPLQAGPSGMNRVLVAQSAAGLTAYIKAANPERPSIVIGFDARKNSERFARDSAEIMAGAGIHTLLLPRPLPTPVLAYALRLFDADAGVMVTASHNPPQDNGYKVYLGKANGGGQIVPPADADIARHIDQAAAGDIRNLPRSQDYQTLDESCIDSYIRTTAERIDDTQVPLNYVYTALHGVGSEVLFKTFQAASLPLPQAVAEQNEPDGRFPTVSFPNPEEAGALDLAQALANAVGAELIIANDPDADRLAAAIPDGSGGWKILHGNTIGSLLGWDAARRAQAAGRRGTLACSLVSSPALAEIARRYGLASQQTLTGFKYIAQIPDLIYGYEEALGYLTDPEKVRDKDGISAAAAFVALACSLKKQGKTLADHIAEFEAEFGIYASAQLSLRTASPAAAGALVATLRQNPLREIAGRAVQACRDYQAESPAADILQYTLADGSRLIVRPSGTEPKVKFYFDVRGDTPAAAETLLAELDTALRETLRRPEYGSQPV</sequence>
<evidence type="ECO:0000256" key="7">
    <source>
        <dbReference type="RuleBase" id="RU004326"/>
    </source>
</evidence>
<evidence type="ECO:0000313" key="13">
    <source>
        <dbReference type="Proteomes" id="UP001298424"/>
    </source>
</evidence>
<dbReference type="PANTHER" id="PTHR45745">
    <property type="entry name" value="PHOSPHOMANNOMUTASE 45A"/>
    <property type="match status" value="1"/>
</dbReference>
<dbReference type="PRINTS" id="PR00509">
    <property type="entry name" value="PGMPMM"/>
</dbReference>
<dbReference type="InterPro" id="IPR005844">
    <property type="entry name" value="A-D-PHexomutase_a/b/a-I"/>
</dbReference>
<reference evidence="12 13" key="1">
    <citation type="submission" date="2022-02" db="EMBL/GenBank/DDBJ databases">
        <title>Genome sequence data of Kingella unionensis sp. nov. strain CICC 24913 (CCUG 75125).</title>
        <authorList>
            <person name="Xiao M."/>
        </authorList>
    </citation>
    <scope>NUCLEOTIDE SEQUENCE [LARGE SCALE GENOMIC DNA]</scope>
    <source>
        <strain evidence="12 13">CICC 24913</strain>
    </source>
</reference>
<comment type="cofactor">
    <cofactor evidence="1">
        <name>Mg(2+)</name>
        <dbReference type="ChEBI" id="CHEBI:18420"/>
    </cofactor>
</comment>